<dbReference type="STRING" id="180498.A0A067JKZ8"/>
<dbReference type="EMBL" id="KK915213">
    <property type="protein sequence ID" value="KDP23503.1"/>
    <property type="molecule type" value="Genomic_DNA"/>
</dbReference>
<reference evidence="3 4" key="1">
    <citation type="journal article" date="2014" name="PLoS ONE">
        <title>Global Analysis of Gene Expression Profiles in Physic Nut (Jatropha curcas L.) Seedlings Exposed to Salt Stress.</title>
        <authorList>
            <person name="Zhang L."/>
            <person name="Zhang C."/>
            <person name="Wu P."/>
            <person name="Chen Y."/>
            <person name="Li M."/>
            <person name="Jiang H."/>
            <person name="Wu G."/>
        </authorList>
    </citation>
    <scope>NUCLEOTIDE SEQUENCE [LARGE SCALE GENOMIC DNA]</scope>
    <source>
        <strain evidence="4">cv. GZQX0401</strain>
        <tissue evidence="3">Young leaves</tissue>
    </source>
</reference>
<feature type="domain" description="Cullin N-terminal" evidence="2">
    <location>
        <begin position="47"/>
        <end position="298"/>
    </location>
</feature>
<dbReference type="InterPro" id="IPR016159">
    <property type="entry name" value="Cullin_repeat-like_dom_sf"/>
</dbReference>
<dbReference type="AlphaFoldDB" id="A0A067JKZ8"/>
<dbReference type="Proteomes" id="UP000027138">
    <property type="component" value="Unassembled WGS sequence"/>
</dbReference>
<evidence type="ECO:0000259" key="2">
    <source>
        <dbReference type="Pfam" id="PF00888"/>
    </source>
</evidence>
<organism evidence="3 4">
    <name type="scientific">Jatropha curcas</name>
    <name type="common">Barbados nut</name>
    <dbReference type="NCBI Taxonomy" id="180498"/>
    <lineage>
        <taxon>Eukaryota</taxon>
        <taxon>Viridiplantae</taxon>
        <taxon>Streptophyta</taxon>
        <taxon>Embryophyta</taxon>
        <taxon>Tracheophyta</taxon>
        <taxon>Spermatophyta</taxon>
        <taxon>Magnoliopsida</taxon>
        <taxon>eudicotyledons</taxon>
        <taxon>Gunneridae</taxon>
        <taxon>Pentapetalae</taxon>
        <taxon>rosids</taxon>
        <taxon>fabids</taxon>
        <taxon>Malpighiales</taxon>
        <taxon>Euphorbiaceae</taxon>
        <taxon>Crotonoideae</taxon>
        <taxon>Jatropheae</taxon>
        <taxon>Jatropha</taxon>
    </lineage>
</organism>
<comment type="similarity">
    <text evidence="1">Belongs to the cullin family.</text>
</comment>
<accession>A0A067JKZ8</accession>
<evidence type="ECO:0000313" key="3">
    <source>
        <dbReference type="EMBL" id="KDP23503.1"/>
    </source>
</evidence>
<dbReference type="GO" id="GO:0031625">
    <property type="term" value="F:ubiquitin protein ligase binding"/>
    <property type="evidence" value="ECO:0007669"/>
    <property type="project" value="InterPro"/>
</dbReference>
<dbReference type="Pfam" id="PF00888">
    <property type="entry name" value="Cullin"/>
    <property type="match status" value="1"/>
</dbReference>
<dbReference type="SUPFAM" id="SSF74788">
    <property type="entry name" value="Cullin repeat-like"/>
    <property type="match status" value="1"/>
</dbReference>
<dbReference type="InterPro" id="IPR045093">
    <property type="entry name" value="Cullin"/>
</dbReference>
<sequence length="309" mass="36383">MSPSTICRNVVSSNPFSSDTSKEVRNMMEARQNFQKMVIEKAIAKAKKIMEGHPETKFTMEEQMQFHSSAYELIVESMEGSNWLYERFKKTMEESIVSIVLPSLVGKNDDSLLRALIPIWSNYKLMARWLCKFFEYLDRCFLPQNKFSLDDTSKNCFQDLVFRELYPRCGVAAITMIRQERKGLHIDRDLLKNVLLLFMEIYDNSVSYYEDFERELLEETAAYYCQLAEQWLLCYSTEDYIQKVYWCLNQEKERASYYFPSSAEKLLKVARYYLLDKTADKLIEKQKGENCGLVTDFQDMLSKCAGMKI</sequence>
<evidence type="ECO:0000256" key="1">
    <source>
        <dbReference type="ARBA" id="ARBA00006019"/>
    </source>
</evidence>
<dbReference type="GO" id="GO:0006511">
    <property type="term" value="P:ubiquitin-dependent protein catabolic process"/>
    <property type="evidence" value="ECO:0007669"/>
    <property type="project" value="InterPro"/>
</dbReference>
<proteinExistence type="inferred from homology"/>
<dbReference type="PANTHER" id="PTHR11932">
    <property type="entry name" value="CULLIN"/>
    <property type="match status" value="1"/>
</dbReference>
<dbReference type="OrthoDB" id="1929542at2759"/>
<dbReference type="KEGG" id="jcu:105647529"/>
<dbReference type="Gene3D" id="1.20.1310.10">
    <property type="entry name" value="Cullin Repeats"/>
    <property type="match status" value="2"/>
</dbReference>
<keyword evidence="4" id="KW-1185">Reference proteome</keyword>
<name>A0A067JKZ8_JATCU</name>
<protein>
    <recommendedName>
        <fullName evidence="2">Cullin N-terminal domain-containing protein</fullName>
    </recommendedName>
</protein>
<gene>
    <name evidence="3" type="ORF">JCGZ_23336</name>
</gene>
<evidence type="ECO:0000313" key="4">
    <source>
        <dbReference type="Proteomes" id="UP000027138"/>
    </source>
</evidence>
<dbReference type="InterPro" id="IPR001373">
    <property type="entry name" value="Cullin_N"/>
</dbReference>